<evidence type="ECO:0000313" key="5">
    <source>
        <dbReference type="Proteomes" id="UP000250235"/>
    </source>
</evidence>
<dbReference type="PROSITE" id="PS50089">
    <property type="entry name" value="ZF_RING_2"/>
    <property type="match status" value="1"/>
</dbReference>
<keyword evidence="1" id="KW-0479">Metal-binding</keyword>
<evidence type="ECO:0000259" key="3">
    <source>
        <dbReference type="PROSITE" id="PS50089"/>
    </source>
</evidence>
<keyword evidence="2" id="KW-0472">Membrane</keyword>
<name>A0A2Z7CKA8_9LAMI</name>
<dbReference type="AlphaFoldDB" id="A0A2Z7CKA8"/>
<dbReference type="PANTHER" id="PTHR47258">
    <property type="match status" value="1"/>
</dbReference>
<reference evidence="4 5" key="1">
    <citation type="journal article" date="2015" name="Proc. Natl. Acad. Sci. U.S.A.">
        <title>The resurrection genome of Boea hygrometrica: A blueprint for survival of dehydration.</title>
        <authorList>
            <person name="Xiao L."/>
            <person name="Yang G."/>
            <person name="Zhang L."/>
            <person name="Yang X."/>
            <person name="Zhao S."/>
            <person name="Ji Z."/>
            <person name="Zhou Q."/>
            <person name="Hu M."/>
            <person name="Wang Y."/>
            <person name="Chen M."/>
            <person name="Xu Y."/>
            <person name="Jin H."/>
            <person name="Xiao X."/>
            <person name="Hu G."/>
            <person name="Bao F."/>
            <person name="Hu Y."/>
            <person name="Wan P."/>
            <person name="Li L."/>
            <person name="Deng X."/>
            <person name="Kuang T."/>
            <person name="Xiang C."/>
            <person name="Zhu J.K."/>
            <person name="Oliver M.J."/>
            <person name="He Y."/>
        </authorList>
    </citation>
    <scope>NUCLEOTIDE SEQUENCE [LARGE SCALE GENOMIC DNA]</scope>
    <source>
        <strain evidence="5">cv. XS01</strain>
    </source>
</reference>
<keyword evidence="1" id="KW-0862">Zinc</keyword>
<dbReference type="SMART" id="SM00184">
    <property type="entry name" value="RING"/>
    <property type="match status" value="1"/>
</dbReference>
<evidence type="ECO:0000256" key="2">
    <source>
        <dbReference type="SAM" id="Phobius"/>
    </source>
</evidence>
<organism evidence="4 5">
    <name type="scientific">Dorcoceras hygrometricum</name>
    <dbReference type="NCBI Taxonomy" id="472368"/>
    <lineage>
        <taxon>Eukaryota</taxon>
        <taxon>Viridiplantae</taxon>
        <taxon>Streptophyta</taxon>
        <taxon>Embryophyta</taxon>
        <taxon>Tracheophyta</taxon>
        <taxon>Spermatophyta</taxon>
        <taxon>Magnoliopsida</taxon>
        <taxon>eudicotyledons</taxon>
        <taxon>Gunneridae</taxon>
        <taxon>Pentapetalae</taxon>
        <taxon>asterids</taxon>
        <taxon>lamiids</taxon>
        <taxon>Lamiales</taxon>
        <taxon>Gesneriaceae</taxon>
        <taxon>Didymocarpoideae</taxon>
        <taxon>Trichosporeae</taxon>
        <taxon>Loxocarpinae</taxon>
        <taxon>Dorcoceras</taxon>
    </lineage>
</organism>
<evidence type="ECO:0000313" key="4">
    <source>
        <dbReference type="EMBL" id="KZV46357.1"/>
    </source>
</evidence>
<dbReference type="Proteomes" id="UP000250235">
    <property type="component" value="Unassembled WGS sequence"/>
</dbReference>
<dbReference type="EMBL" id="KQ995675">
    <property type="protein sequence ID" value="KZV46357.1"/>
    <property type="molecule type" value="Genomic_DNA"/>
</dbReference>
<sequence>MAISSYPTPADAGVICIILANAAVTIAIFKEIVCSVLHVIGIHVTPREGFSLESSNDSRCRKSPSETYMEEFRNQTPAIFMSDSCPEQECAICLMEFVPDTEVNCLSCGHIFHKLCLEKWLKYWNTTCPLCRDYMIPQETEEYECPM</sequence>
<keyword evidence="1" id="KW-0863">Zinc-finger</keyword>
<dbReference type="SUPFAM" id="SSF57850">
    <property type="entry name" value="RING/U-box"/>
    <property type="match status" value="1"/>
</dbReference>
<dbReference type="InterPro" id="IPR001841">
    <property type="entry name" value="Znf_RING"/>
</dbReference>
<feature type="domain" description="RING-type" evidence="3">
    <location>
        <begin position="90"/>
        <end position="132"/>
    </location>
</feature>
<protein>
    <recommendedName>
        <fullName evidence="3">RING-type domain-containing protein</fullName>
    </recommendedName>
</protein>
<evidence type="ECO:0000256" key="1">
    <source>
        <dbReference type="PROSITE-ProRule" id="PRU00175"/>
    </source>
</evidence>
<dbReference type="GO" id="GO:0008270">
    <property type="term" value="F:zinc ion binding"/>
    <property type="evidence" value="ECO:0007669"/>
    <property type="project" value="UniProtKB-KW"/>
</dbReference>
<dbReference type="Gene3D" id="3.30.40.10">
    <property type="entry name" value="Zinc/RING finger domain, C3HC4 (zinc finger)"/>
    <property type="match status" value="1"/>
</dbReference>
<dbReference type="InterPro" id="IPR044249">
    <property type="entry name" value="XERICO-like"/>
</dbReference>
<dbReference type="PANTHER" id="PTHR47258:SF1">
    <property type="entry name" value="E3 UBIQUITIN-PROTEIN LIGASE XERICO-RELATED"/>
    <property type="match status" value="1"/>
</dbReference>
<feature type="transmembrane region" description="Helical" evidence="2">
    <location>
        <begin position="12"/>
        <end position="29"/>
    </location>
</feature>
<dbReference type="InterPro" id="IPR013083">
    <property type="entry name" value="Znf_RING/FYVE/PHD"/>
</dbReference>
<accession>A0A2Z7CKA8</accession>
<keyword evidence="2" id="KW-0812">Transmembrane</keyword>
<gene>
    <name evidence="4" type="ORF">F511_07909</name>
</gene>
<dbReference type="Pfam" id="PF13639">
    <property type="entry name" value="zf-RING_2"/>
    <property type="match status" value="1"/>
</dbReference>
<keyword evidence="2" id="KW-1133">Transmembrane helix</keyword>
<proteinExistence type="predicted"/>
<keyword evidence="5" id="KW-1185">Reference proteome</keyword>
<dbReference type="OrthoDB" id="8062037at2759"/>